<dbReference type="SMART" id="SM00089">
    <property type="entry name" value="PKD"/>
    <property type="match status" value="2"/>
</dbReference>
<dbReference type="InterPro" id="IPR013783">
    <property type="entry name" value="Ig-like_fold"/>
</dbReference>
<evidence type="ECO:0000256" key="4">
    <source>
        <dbReference type="ARBA" id="ARBA00022670"/>
    </source>
</evidence>
<dbReference type="AlphaFoldDB" id="A0A4Q7DZD9"/>
<evidence type="ECO:0000313" key="16">
    <source>
        <dbReference type="Proteomes" id="UP000292345"/>
    </source>
</evidence>
<reference evidence="15 16" key="1">
    <citation type="submission" date="2018-01" db="EMBL/GenBank/DDBJ databases">
        <title>Co-occurrence of chitin degradation, pigmentation and bioactivity in marine Pseudoalteromonas.</title>
        <authorList>
            <person name="Paulsen S."/>
            <person name="Gram L."/>
            <person name="Machado H."/>
        </authorList>
    </citation>
    <scope>NUCLEOTIDE SEQUENCE [LARGE SCALE GENOMIC DNA]</scope>
    <source>
        <strain evidence="15 16">S1946</strain>
    </source>
</reference>
<dbReference type="GO" id="GO:0004181">
    <property type="term" value="F:metallocarboxypeptidase activity"/>
    <property type="evidence" value="ECO:0007669"/>
    <property type="project" value="InterPro"/>
</dbReference>
<protein>
    <recommendedName>
        <fullName evidence="11">carboxypeptidase T</fullName>
        <ecNumber evidence="11">3.4.17.18</ecNumber>
    </recommendedName>
</protein>
<evidence type="ECO:0000256" key="7">
    <source>
        <dbReference type="ARBA" id="ARBA00022801"/>
    </source>
</evidence>
<dbReference type="Pfam" id="PF18911">
    <property type="entry name" value="PKD_4"/>
    <property type="match status" value="2"/>
</dbReference>
<dbReference type="Gene3D" id="2.60.40.10">
    <property type="entry name" value="Immunoglobulins"/>
    <property type="match status" value="2"/>
</dbReference>
<evidence type="ECO:0000256" key="3">
    <source>
        <dbReference type="ARBA" id="ARBA00022645"/>
    </source>
</evidence>
<dbReference type="InterPro" id="IPR035986">
    <property type="entry name" value="PKD_dom_sf"/>
</dbReference>
<evidence type="ECO:0000256" key="6">
    <source>
        <dbReference type="ARBA" id="ARBA00022729"/>
    </source>
</evidence>
<evidence type="ECO:0000259" key="13">
    <source>
        <dbReference type="PROSITE" id="PS50093"/>
    </source>
</evidence>
<evidence type="ECO:0000256" key="5">
    <source>
        <dbReference type="ARBA" id="ARBA00022723"/>
    </source>
</evidence>
<keyword evidence="5" id="KW-0479">Metal-binding</keyword>
<feature type="domain" description="Peptidase M14" evidence="14">
    <location>
        <begin position="159"/>
        <end position="470"/>
    </location>
</feature>
<dbReference type="EC" id="3.4.17.18" evidence="11"/>
<organism evidence="15 16">
    <name type="scientific">Pseudoalteromonas rubra</name>
    <dbReference type="NCBI Taxonomy" id="43658"/>
    <lineage>
        <taxon>Bacteria</taxon>
        <taxon>Pseudomonadati</taxon>
        <taxon>Pseudomonadota</taxon>
        <taxon>Gammaproteobacteria</taxon>
        <taxon>Alteromonadales</taxon>
        <taxon>Pseudoalteromonadaceae</taxon>
        <taxon>Pseudoalteromonas</taxon>
    </lineage>
</organism>
<comment type="cofactor">
    <cofactor evidence="1">
        <name>Zn(2+)</name>
        <dbReference type="ChEBI" id="CHEBI:29105"/>
    </cofactor>
</comment>
<keyword evidence="7" id="KW-0378">Hydrolase</keyword>
<evidence type="ECO:0000256" key="8">
    <source>
        <dbReference type="ARBA" id="ARBA00022833"/>
    </source>
</evidence>
<dbReference type="Proteomes" id="UP000292345">
    <property type="component" value="Unassembled WGS sequence"/>
</dbReference>
<dbReference type="PRINTS" id="PR00765">
    <property type="entry name" value="CRBOXYPTASEA"/>
</dbReference>
<dbReference type="InterPro" id="IPR022409">
    <property type="entry name" value="PKD/Chitinase_dom"/>
</dbReference>
<dbReference type="Pfam" id="PF00246">
    <property type="entry name" value="Peptidase_M14"/>
    <property type="match status" value="1"/>
</dbReference>
<evidence type="ECO:0000256" key="2">
    <source>
        <dbReference type="ARBA" id="ARBA00005988"/>
    </source>
</evidence>
<evidence type="ECO:0000256" key="10">
    <source>
        <dbReference type="ARBA" id="ARBA00050859"/>
    </source>
</evidence>
<accession>A0A4Q7DZD9</accession>
<comment type="caution">
    <text evidence="15">The sequence shown here is derived from an EMBL/GenBank/DDBJ whole genome shotgun (WGS) entry which is preliminary data.</text>
</comment>
<dbReference type="SUPFAM" id="SSF53187">
    <property type="entry name" value="Zn-dependent exopeptidases"/>
    <property type="match status" value="1"/>
</dbReference>
<keyword evidence="3" id="KW-0121">Carboxypeptidase</keyword>
<dbReference type="EMBL" id="PPUZ01000076">
    <property type="protein sequence ID" value="RZM73594.1"/>
    <property type="molecule type" value="Genomic_DNA"/>
</dbReference>
<dbReference type="InterPro" id="IPR000601">
    <property type="entry name" value="PKD_dom"/>
</dbReference>
<dbReference type="PANTHER" id="PTHR11705:SF119">
    <property type="entry name" value="OS02G0119300 PROTEIN"/>
    <property type="match status" value="1"/>
</dbReference>
<evidence type="ECO:0000256" key="1">
    <source>
        <dbReference type="ARBA" id="ARBA00001947"/>
    </source>
</evidence>
<sequence length="777" mass="86077">MFTLGNCLSPFNKEYRLGTVRNTHQQKEGNTMKENILGMALLSAISLSAVAHSSHELTSTPPLTASEHALSTYQLAFSSDTQKVQYLTRFHDAILDVKDNYLVLMLNQAQFAELQGNGALIFSRSDANEQVKRAQLTDLPATGRSQSADLESGIPNFPCYPTLAETQQMAQTLAQTYPDFVELKHIGPSWEKSQGLGGHDLTVLVLKNKKKNKWRKRPALYMQGALHAREYTPGATTLKFAKYLLENRETNADINWIMDQREIHILLIANPDGRVLAEQGQLWRKNTNTAYCALDDTMRGVDLNRNFDFAWASPIGGSTGEQCAATYHGPSAASEPETQAIQAYLKGLFKDRRGDLLSDPAPLNTQGVFLDLHSFSRFVMWPWSSELTPSPNAEQLSMMGHRMAAYNGYLAFQTKEIFKTGGSADGYAYGELGVASFTFELGNTFFESCANFEGEIFPNNLNALIYAAKVAKRPYRMPAGPQINDLRLQGAGNEAIPAGTPVQIIATVADDIFGRSLTGQLPPSDAIRKVELTIKRKGKRAKRRIVLPAADGVFDTVSESINFTLDTHRWRKGRYTLTFRAQDAAGQWGPKYAKFLTIDNEAMPGTVAPAADFVADCRKGVCSFDGSVTQDDRNALTYRWVLAGERFLGVFHGEQVEIDYRHAGNYQLTLQVDDSHGFRDIKTVQLALDGIRPPVAQFSYQCSGLTCEFDSSTSADPDGEIVERLWRMGESAPYLPGAKKAVHTFSAPGDYLIALVVIDNDNEFNEVWQTITVSENK</sequence>
<feature type="domain" description="PKD" evidence="13">
    <location>
        <begin position="704"/>
        <end position="777"/>
    </location>
</feature>
<evidence type="ECO:0000259" key="14">
    <source>
        <dbReference type="PROSITE" id="PS52035"/>
    </source>
</evidence>
<dbReference type="Gene3D" id="3.40.630.10">
    <property type="entry name" value="Zn peptidases"/>
    <property type="match status" value="1"/>
</dbReference>
<dbReference type="PROSITE" id="PS50093">
    <property type="entry name" value="PKD"/>
    <property type="match status" value="1"/>
</dbReference>
<feature type="active site" description="Proton donor/acceptor" evidence="12">
    <location>
        <position position="440"/>
    </location>
</feature>
<keyword evidence="8" id="KW-0862">Zinc</keyword>
<dbReference type="CDD" id="cd00146">
    <property type="entry name" value="PKD"/>
    <property type="match status" value="1"/>
</dbReference>
<dbReference type="GO" id="GO:0006508">
    <property type="term" value="P:proteolysis"/>
    <property type="evidence" value="ECO:0007669"/>
    <property type="project" value="UniProtKB-KW"/>
</dbReference>
<dbReference type="InterPro" id="IPR000834">
    <property type="entry name" value="Peptidase_M14"/>
</dbReference>
<evidence type="ECO:0000256" key="11">
    <source>
        <dbReference type="ARBA" id="ARBA00066554"/>
    </source>
</evidence>
<dbReference type="GO" id="GO:0008270">
    <property type="term" value="F:zinc ion binding"/>
    <property type="evidence" value="ECO:0007669"/>
    <property type="project" value="InterPro"/>
</dbReference>
<dbReference type="PANTHER" id="PTHR11705">
    <property type="entry name" value="PROTEASE FAMILY M14 CARBOXYPEPTIDASE A,B"/>
    <property type="match status" value="1"/>
</dbReference>
<keyword evidence="9" id="KW-0482">Metalloprotease</keyword>
<gene>
    <name evidence="15" type="ORF">C3B51_20555</name>
</gene>
<evidence type="ECO:0000256" key="9">
    <source>
        <dbReference type="ARBA" id="ARBA00023049"/>
    </source>
</evidence>
<dbReference type="SMART" id="SM00631">
    <property type="entry name" value="Zn_pept"/>
    <property type="match status" value="1"/>
</dbReference>
<evidence type="ECO:0000256" key="12">
    <source>
        <dbReference type="PROSITE-ProRule" id="PRU01379"/>
    </source>
</evidence>
<dbReference type="FunFam" id="3.40.630.10:FF:000084">
    <property type="entry name" value="Carboxypeptidase B2"/>
    <property type="match status" value="1"/>
</dbReference>
<comment type="similarity">
    <text evidence="2 12">Belongs to the peptidase M14 family.</text>
</comment>
<dbReference type="SUPFAM" id="SSF49299">
    <property type="entry name" value="PKD domain"/>
    <property type="match status" value="2"/>
</dbReference>
<name>A0A4Q7DZD9_9GAMM</name>
<dbReference type="GO" id="GO:0005615">
    <property type="term" value="C:extracellular space"/>
    <property type="evidence" value="ECO:0007669"/>
    <property type="project" value="TreeGrafter"/>
</dbReference>
<keyword evidence="6" id="KW-0732">Signal</keyword>
<evidence type="ECO:0000313" key="15">
    <source>
        <dbReference type="EMBL" id="RZM73594.1"/>
    </source>
</evidence>
<proteinExistence type="inferred from homology"/>
<comment type="catalytic activity">
    <reaction evidence="10">
        <text>Releases a C-terminal residue, which may be hydrophobic or positively charged.</text>
        <dbReference type="EC" id="3.4.17.18"/>
    </reaction>
</comment>
<keyword evidence="4" id="KW-0645">Protease</keyword>
<dbReference type="PROSITE" id="PS52035">
    <property type="entry name" value="PEPTIDASE_M14"/>
    <property type="match status" value="1"/>
</dbReference>